<sequence>MTEDYHSIGALILSPADLRVITDALDGICIAQPEPRATEDRERVGKAVIRLYSAGMTDIDLLTDAAKIMAATQRLGRDTPCQAVA</sequence>
<name>A0A4S8P8X9_9HYPH</name>
<reference evidence="1 2" key="1">
    <citation type="submission" date="2019-04" db="EMBL/GenBank/DDBJ databases">
        <title>Genome sequence of strain shin9-1.</title>
        <authorList>
            <person name="Gao J."/>
            <person name="Sun J."/>
        </authorList>
    </citation>
    <scope>NUCLEOTIDE SEQUENCE [LARGE SCALE GENOMIC DNA]</scope>
    <source>
        <strain evidence="2">shin9-1</strain>
    </source>
</reference>
<dbReference type="AlphaFoldDB" id="A0A4S8P8X9"/>
<keyword evidence="2" id="KW-1185">Reference proteome</keyword>
<comment type="caution">
    <text evidence="1">The sequence shown here is derived from an EMBL/GenBank/DDBJ whole genome shotgun (WGS) entry which is preliminary data.</text>
</comment>
<accession>A0A4S8P8X9</accession>
<gene>
    <name evidence="1" type="ORF">FAA97_04180</name>
</gene>
<dbReference type="EMBL" id="STGV01000001">
    <property type="protein sequence ID" value="THV25402.1"/>
    <property type="molecule type" value="Genomic_DNA"/>
</dbReference>
<dbReference type="Proteomes" id="UP000308828">
    <property type="component" value="Unassembled WGS sequence"/>
</dbReference>
<protein>
    <submittedName>
        <fullName evidence="1">Uncharacterized protein</fullName>
    </submittedName>
</protein>
<evidence type="ECO:0000313" key="2">
    <source>
        <dbReference type="Proteomes" id="UP000308828"/>
    </source>
</evidence>
<proteinExistence type="predicted"/>
<evidence type="ECO:0000313" key="1">
    <source>
        <dbReference type="EMBL" id="THV25402.1"/>
    </source>
</evidence>
<dbReference type="RefSeq" id="WP_136597248.1">
    <property type="nucleotide sequence ID" value="NZ_STGV01000001.1"/>
</dbReference>
<organism evidence="1 2">
    <name type="scientific">Peteryoungia ipomoeae</name>
    <dbReference type="NCBI Taxonomy" id="1210932"/>
    <lineage>
        <taxon>Bacteria</taxon>
        <taxon>Pseudomonadati</taxon>
        <taxon>Pseudomonadota</taxon>
        <taxon>Alphaproteobacteria</taxon>
        <taxon>Hyphomicrobiales</taxon>
        <taxon>Rhizobiaceae</taxon>
        <taxon>Peteryoungia</taxon>
    </lineage>
</organism>
<dbReference type="OrthoDB" id="8394273at2"/>